<dbReference type="EMBL" id="LECW02000045">
    <property type="protein sequence ID" value="KRT90053.1"/>
    <property type="molecule type" value="Genomic_DNA"/>
</dbReference>
<reference evidence="6 8" key="1">
    <citation type="journal article" date="2015" name="Int. J. Syst. Evol. Microbiol.">
        <title>Bacillus glycinifermentans sp. nov., isolated from fermented soybean paste.</title>
        <authorList>
            <person name="Kim S.J."/>
            <person name="Dunlap C.A."/>
            <person name="Kwon S.W."/>
            <person name="Rooney A.P."/>
        </authorList>
    </citation>
    <scope>NUCLEOTIDE SEQUENCE [LARGE SCALE GENOMIC DNA]</scope>
    <source>
        <strain evidence="6 8">GO-13</strain>
    </source>
</reference>
<dbReference type="PANTHER" id="PTHR43335:SF4">
    <property type="entry name" value="ABC TRANSPORTER, ATP-BINDING PROTEIN"/>
    <property type="match status" value="1"/>
</dbReference>
<dbReference type="OrthoDB" id="9804819at2"/>
<sequence length="304" mass="34001">MVQNIVLTKNLTKKFRKQTSVSGLELRIEKGQIYGFLGPNGAGKTTTIRMLLGLIKPTEGDIHLFGRDIRKNRMQILQRIGSLVESPSYYGNLTGRENLEVIRRVRDLSEARIAEALEIVRLSKAADRLAKEYSLGMKQRLGIAAALMSKPDLLVLDEPTNGLDPAGIHEIRELIKELPDKYGMTVLVSSHLLSEIDQMATQVGIIMNGKLIFQDDIEALRKKQKPLLKIGVNHIYEAQSIIQNRGLHAELREGNLWISETSPEFVSEVNGMLVKSGVSVYRLEEVKRSLEDIFLDLTGTEGSL</sequence>
<evidence type="ECO:0000313" key="6">
    <source>
        <dbReference type="EMBL" id="KRT90053.1"/>
    </source>
</evidence>
<evidence type="ECO:0000256" key="2">
    <source>
        <dbReference type="ARBA" id="ARBA00022448"/>
    </source>
</evidence>
<evidence type="ECO:0000313" key="9">
    <source>
        <dbReference type="Proteomes" id="UP001341297"/>
    </source>
</evidence>
<accession>A0A0J6HGD0</accession>
<dbReference type="SMART" id="SM00382">
    <property type="entry name" value="AAA"/>
    <property type="match status" value="1"/>
</dbReference>
<comment type="similarity">
    <text evidence="1">Belongs to the ABC transporter superfamily.</text>
</comment>
<keyword evidence="4 6" id="KW-0067">ATP-binding</keyword>
<evidence type="ECO:0000256" key="4">
    <source>
        <dbReference type="ARBA" id="ARBA00022840"/>
    </source>
</evidence>
<evidence type="ECO:0000313" key="7">
    <source>
        <dbReference type="EMBL" id="MEC0483735.1"/>
    </source>
</evidence>
<evidence type="ECO:0000256" key="3">
    <source>
        <dbReference type="ARBA" id="ARBA00022741"/>
    </source>
</evidence>
<proteinExistence type="inferred from homology"/>
<dbReference type="PATRIC" id="fig|1664069.3.peg.2814"/>
<dbReference type="GO" id="GO:0005524">
    <property type="term" value="F:ATP binding"/>
    <property type="evidence" value="ECO:0007669"/>
    <property type="project" value="UniProtKB-KW"/>
</dbReference>
<dbReference type="GO" id="GO:0016887">
    <property type="term" value="F:ATP hydrolysis activity"/>
    <property type="evidence" value="ECO:0007669"/>
    <property type="project" value="InterPro"/>
</dbReference>
<accession>A0A0J6EGA3</accession>
<evidence type="ECO:0000256" key="1">
    <source>
        <dbReference type="ARBA" id="ARBA00005417"/>
    </source>
</evidence>
<dbReference type="Pfam" id="PF00005">
    <property type="entry name" value="ABC_tran"/>
    <property type="match status" value="1"/>
</dbReference>
<keyword evidence="9" id="KW-1185">Reference proteome</keyword>
<name>A0A0J6EGA3_9BACI</name>
<dbReference type="STRING" id="1664069.BGLY_4559"/>
<dbReference type="AlphaFoldDB" id="A0A0J6EGA3"/>
<dbReference type="CDD" id="cd03268">
    <property type="entry name" value="ABC_BcrA_bacitracin_resist"/>
    <property type="match status" value="1"/>
</dbReference>
<dbReference type="InterPro" id="IPR027417">
    <property type="entry name" value="P-loop_NTPase"/>
</dbReference>
<protein>
    <submittedName>
        <fullName evidence="6 7">ABC transporter ATP-binding protein</fullName>
    </submittedName>
</protein>
<keyword evidence="3" id="KW-0547">Nucleotide-binding</keyword>
<feature type="domain" description="ABC transporter" evidence="5">
    <location>
        <begin position="6"/>
        <end position="233"/>
    </location>
</feature>
<evidence type="ECO:0000259" key="5">
    <source>
        <dbReference type="PROSITE" id="PS50893"/>
    </source>
</evidence>
<dbReference type="EMBL" id="JARRTL010000006">
    <property type="protein sequence ID" value="MEC0483735.1"/>
    <property type="molecule type" value="Genomic_DNA"/>
</dbReference>
<evidence type="ECO:0000313" key="8">
    <source>
        <dbReference type="Proteomes" id="UP000036168"/>
    </source>
</evidence>
<dbReference type="PROSITE" id="PS50893">
    <property type="entry name" value="ABC_TRANSPORTER_2"/>
    <property type="match status" value="1"/>
</dbReference>
<organism evidence="6 8">
    <name type="scientific">Bacillus glycinifermentans</name>
    <dbReference type="NCBI Taxonomy" id="1664069"/>
    <lineage>
        <taxon>Bacteria</taxon>
        <taxon>Bacillati</taxon>
        <taxon>Bacillota</taxon>
        <taxon>Bacilli</taxon>
        <taxon>Bacillales</taxon>
        <taxon>Bacillaceae</taxon>
        <taxon>Bacillus</taxon>
    </lineage>
</organism>
<reference evidence="6" key="2">
    <citation type="submission" date="2015-10" db="EMBL/GenBank/DDBJ databases">
        <authorList>
            <person name="Gilbert D.G."/>
        </authorList>
    </citation>
    <scope>NUCLEOTIDE SEQUENCE</scope>
    <source>
        <strain evidence="6">GO-13</strain>
    </source>
</reference>
<dbReference type="RefSeq" id="WP_048354242.1">
    <property type="nucleotide sequence ID" value="NZ_CP023481.1"/>
</dbReference>
<dbReference type="InterPro" id="IPR003439">
    <property type="entry name" value="ABC_transporter-like_ATP-bd"/>
</dbReference>
<dbReference type="InterPro" id="IPR003593">
    <property type="entry name" value="AAA+_ATPase"/>
</dbReference>
<reference evidence="7 9" key="3">
    <citation type="submission" date="2023-03" db="EMBL/GenBank/DDBJ databases">
        <title>Agriculturally important microbes genome sequencing.</title>
        <authorList>
            <person name="Dunlap C."/>
        </authorList>
    </citation>
    <scope>NUCLEOTIDE SEQUENCE [LARGE SCALE GENOMIC DNA]</scope>
    <source>
        <strain evidence="7 9">CBP-3203</strain>
    </source>
</reference>
<keyword evidence="2" id="KW-0813">Transport</keyword>
<dbReference type="SUPFAM" id="SSF52540">
    <property type="entry name" value="P-loop containing nucleoside triphosphate hydrolases"/>
    <property type="match status" value="1"/>
</dbReference>
<dbReference type="InterPro" id="IPR017871">
    <property type="entry name" value="ABC_transporter-like_CS"/>
</dbReference>
<dbReference type="Proteomes" id="UP001341297">
    <property type="component" value="Unassembled WGS sequence"/>
</dbReference>
<comment type="caution">
    <text evidence="6">The sequence shown here is derived from an EMBL/GenBank/DDBJ whole genome shotgun (WGS) entry which is preliminary data.</text>
</comment>
<gene>
    <name evidence="6" type="ORF">AB447_205585</name>
    <name evidence="7" type="ORF">P8828_02575</name>
</gene>
<dbReference type="PANTHER" id="PTHR43335">
    <property type="entry name" value="ABC TRANSPORTER, ATP-BINDING PROTEIN"/>
    <property type="match status" value="1"/>
</dbReference>
<dbReference type="Proteomes" id="UP000036168">
    <property type="component" value="Unassembled WGS sequence"/>
</dbReference>
<dbReference type="PROSITE" id="PS00211">
    <property type="entry name" value="ABC_TRANSPORTER_1"/>
    <property type="match status" value="1"/>
</dbReference>
<dbReference type="Gene3D" id="3.40.50.300">
    <property type="entry name" value="P-loop containing nucleotide triphosphate hydrolases"/>
    <property type="match status" value="1"/>
</dbReference>